<protein>
    <submittedName>
        <fullName evidence="1">Uncharacterized protein</fullName>
    </submittedName>
</protein>
<dbReference type="OrthoDB" id="10389445at2759"/>
<accession>A0A3P7LYE9</accession>
<keyword evidence="2" id="KW-1185">Reference proteome</keyword>
<evidence type="ECO:0000313" key="1">
    <source>
        <dbReference type="EMBL" id="VDN18410.1"/>
    </source>
</evidence>
<dbReference type="AlphaFoldDB" id="A0A3P7LYE9"/>
<feature type="non-terminal residue" evidence="1">
    <location>
        <position position="83"/>
    </location>
</feature>
<sequence length="83" mass="9644">MADLYYGVAYRLTRRACPEDNVEIGFILPSGERLNEEEDELLPVKTFSETEKDSKLDEELQSNKAVEKKPSIEYYCDFCQKTL</sequence>
<evidence type="ECO:0000313" key="2">
    <source>
        <dbReference type="Proteomes" id="UP000271098"/>
    </source>
</evidence>
<dbReference type="EMBL" id="UYRT01078382">
    <property type="protein sequence ID" value="VDN18410.1"/>
    <property type="molecule type" value="Genomic_DNA"/>
</dbReference>
<proteinExistence type="predicted"/>
<dbReference type="Proteomes" id="UP000271098">
    <property type="component" value="Unassembled WGS sequence"/>
</dbReference>
<reference evidence="1 2" key="1">
    <citation type="submission" date="2018-11" db="EMBL/GenBank/DDBJ databases">
        <authorList>
            <consortium name="Pathogen Informatics"/>
        </authorList>
    </citation>
    <scope>NUCLEOTIDE SEQUENCE [LARGE SCALE GENOMIC DNA]</scope>
</reference>
<name>A0A3P7LYE9_9BILA</name>
<gene>
    <name evidence="1" type="ORF">GPUH_LOCUS11158</name>
</gene>
<organism evidence="1 2">
    <name type="scientific">Gongylonema pulchrum</name>
    <dbReference type="NCBI Taxonomy" id="637853"/>
    <lineage>
        <taxon>Eukaryota</taxon>
        <taxon>Metazoa</taxon>
        <taxon>Ecdysozoa</taxon>
        <taxon>Nematoda</taxon>
        <taxon>Chromadorea</taxon>
        <taxon>Rhabditida</taxon>
        <taxon>Spirurina</taxon>
        <taxon>Spiruromorpha</taxon>
        <taxon>Spiruroidea</taxon>
        <taxon>Gongylonematidae</taxon>
        <taxon>Gongylonema</taxon>
    </lineage>
</organism>